<evidence type="ECO:0000313" key="7">
    <source>
        <dbReference type="EMBL" id="GAA4926419.1"/>
    </source>
</evidence>
<dbReference type="Proteomes" id="UP001501436">
    <property type="component" value="Unassembled WGS sequence"/>
</dbReference>
<dbReference type="SUPFAM" id="SSF52833">
    <property type="entry name" value="Thioredoxin-like"/>
    <property type="match status" value="1"/>
</dbReference>
<proteinExistence type="predicted"/>
<evidence type="ECO:0000256" key="2">
    <source>
        <dbReference type="ARBA" id="ARBA00022748"/>
    </source>
</evidence>
<accession>A0ABP9G2Y7</accession>
<dbReference type="EMBL" id="BAABJI010000004">
    <property type="protein sequence ID" value="GAA4926419.1"/>
    <property type="molecule type" value="Genomic_DNA"/>
</dbReference>
<comment type="caution">
    <text evidence="7">The sequence shown here is derived from an EMBL/GenBank/DDBJ whole genome shotgun (WGS) entry which is preliminary data.</text>
</comment>
<keyword evidence="2" id="KW-0201">Cytochrome c-type biogenesis</keyword>
<feature type="chain" id="PRO_5046611803" description="Thioredoxin domain-containing protein" evidence="5">
    <location>
        <begin position="19"/>
        <end position="413"/>
    </location>
</feature>
<dbReference type="CDD" id="cd02966">
    <property type="entry name" value="TlpA_like_family"/>
    <property type="match status" value="1"/>
</dbReference>
<evidence type="ECO:0000256" key="5">
    <source>
        <dbReference type="SAM" id="SignalP"/>
    </source>
</evidence>
<protein>
    <recommendedName>
        <fullName evidence="6">Thioredoxin domain-containing protein</fullName>
    </recommendedName>
</protein>
<evidence type="ECO:0000256" key="1">
    <source>
        <dbReference type="ARBA" id="ARBA00004196"/>
    </source>
</evidence>
<sequence>MIQYIRRGLFIFSATVLAACSNQPSALKTGTWRGVLKTSAGEGIPFNFELADSAGKYKLSIINGSERFTVPDVTTKGDSVFIKMPLFDSEFALAKASDGGLQGKWIKHLATDNVAMDFTATPNTQWRFFKDKKPASANVGGRWSAIFGEGDKADTTVGEFKQEGNKLTGTFLTTTGDYRFLEGTVVGDSLYLSCFDGGHAYLFKAKVAGADKIEGGKFYAGLSGTDVWQATKNEQAKLPDAYSLTALKPGYKKLDFTFPDLDDKKVSINDERFKGKVVMVQILGSWCPNCMDETAYLVNYYKKYQPKGVEIIGLAYERTKDFDKSVKALTRLKERFDITYPILITGYTPDKGEAAKSLPGLSKVVGFPTTIIIDKKGDVRKIHTGFSGPATGEHYTEFVNEFEKLTDDLLAEK</sequence>
<evidence type="ECO:0000256" key="3">
    <source>
        <dbReference type="ARBA" id="ARBA00023157"/>
    </source>
</evidence>
<dbReference type="PANTHER" id="PTHR42852:SF6">
    <property type="entry name" value="THIOL:DISULFIDE INTERCHANGE PROTEIN DSBE"/>
    <property type="match status" value="1"/>
</dbReference>
<name>A0ABP9G2Y7_9SPHI</name>
<comment type="subcellular location">
    <subcellularLocation>
        <location evidence="1">Cell envelope</location>
    </subcellularLocation>
</comment>
<dbReference type="InterPro" id="IPR036249">
    <property type="entry name" value="Thioredoxin-like_sf"/>
</dbReference>
<gene>
    <name evidence="7" type="ORF">GCM10023313_33600</name>
</gene>
<evidence type="ECO:0000256" key="4">
    <source>
        <dbReference type="ARBA" id="ARBA00023284"/>
    </source>
</evidence>
<dbReference type="Pfam" id="PF08534">
    <property type="entry name" value="Redoxin"/>
    <property type="match status" value="1"/>
</dbReference>
<dbReference type="InterPro" id="IPR050553">
    <property type="entry name" value="Thioredoxin_ResA/DsbE_sf"/>
</dbReference>
<keyword evidence="4" id="KW-0676">Redox-active center</keyword>
<feature type="domain" description="Thioredoxin" evidence="6">
    <location>
        <begin position="247"/>
        <end position="404"/>
    </location>
</feature>
<dbReference type="PANTHER" id="PTHR42852">
    <property type="entry name" value="THIOL:DISULFIDE INTERCHANGE PROTEIN DSBE"/>
    <property type="match status" value="1"/>
</dbReference>
<keyword evidence="5" id="KW-0732">Signal</keyword>
<dbReference type="RefSeq" id="WP_345333039.1">
    <property type="nucleotide sequence ID" value="NZ_BAABJI010000004.1"/>
</dbReference>
<keyword evidence="8" id="KW-1185">Reference proteome</keyword>
<dbReference type="PROSITE" id="PS51352">
    <property type="entry name" value="THIOREDOXIN_2"/>
    <property type="match status" value="1"/>
</dbReference>
<dbReference type="PROSITE" id="PS51257">
    <property type="entry name" value="PROKAR_LIPOPROTEIN"/>
    <property type="match status" value="1"/>
</dbReference>
<dbReference type="InterPro" id="IPR013740">
    <property type="entry name" value="Redoxin"/>
</dbReference>
<evidence type="ECO:0000313" key="8">
    <source>
        <dbReference type="Proteomes" id="UP001501436"/>
    </source>
</evidence>
<reference evidence="8" key="1">
    <citation type="journal article" date="2019" name="Int. J. Syst. Evol. Microbiol.">
        <title>The Global Catalogue of Microorganisms (GCM) 10K type strain sequencing project: providing services to taxonomists for standard genome sequencing and annotation.</title>
        <authorList>
            <consortium name="The Broad Institute Genomics Platform"/>
            <consortium name="The Broad Institute Genome Sequencing Center for Infectious Disease"/>
            <person name="Wu L."/>
            <person name="Ma J."/>
        </authorList>
    </citation>
    <scope>NUCLEOTIDE SEQUENCE [LARGE SCALE GENOMIC DNA]</scope>
    <source>
        <strain evidence="8">JCM 18283</strain>
    </source>
</reference>
<organism evidence="7 8">
    <name type="scientific">Mucilaginibacter defluvii</name>
    <dbReference type="NCBI Taxonomy" id="1196019"/>
    <lineage>
        <taxon>Bacteria</taxon>
        <taxon>Pseudomonadati</taxon>
        <taxon>Bacteroidota</taxon>
        <taxon>Sphingobacteriia</taxon>
        <taxon>Sphingobacteriales</taxon>
        <taxon>Sphingobacteriaceae</taxon>
        <taxon>Mucilaginibacter</taxon>
    </lineage>
</organism>
<feature type="signal peptide" evidence="5">
    <location>
        <begin position="1"/>
        <end position="18"/>
    </location>
</feature>
<dbReference type="InterPro" id="IPR013766">
    <property type="entry name" value="Thioredoxin_domain"/>
</dbReference>
<evidence type="ECO:0000259" key="6">
    <source>
        <dbReference type="PROSITE" id="PS51352"/>
    </source>
</evidence>
<keyword evidence="3" id="KW-1015">Disulfide bond</keyword>
<dbReference type="Gene3D" id="3.40.30.10">
    <property type="entry name" value="Glutaredoxin"/>
    <property type="match status" value="1"/>
</dbReference>